<organism evidence="1 2">
    <name type="scientific">Catharus ustulatus</name>
    <name type="common">Russet-backed thrush</name>
    <name type="synonym">Hylocichla ustulatus</name>
    <dbReference type="NCBI Taxonomy" id="91951"/>
    <lineage>
        <taxon>Eukaryota</taxon>
        <taxon>Metazoa</taxon>
        <taxon>Chordata</taxon>
        <taxon>Craniata</taxon>
        <taxon>Vertebrata</taxon>
        <taxon>Euteleostomi</taxon>
        <taxon>Archelosauria</taxon>
        <taxon>Archosauria</taxon>
        <taxon>Dinosauria</taxon>
        <taxon>Saurischia</taxon>
        <taxon>Theropoda</taxon>
        <taxon>Coelurosauria</taxon>
        <taxon>Aves</taxon>
        <taxon>Neognathae</taxon>
        <taxon>Neoaves</taxon>
        <taxon>Telluraves</taxon>
        <taxon>Australaves</taxon>
        <taxon>Passeriformes</taxon>
        <taxon>Turdidae</taxon>
        <taxon>Catharus</taxon>
    </lineage>
</organism>
<reference evidence="1" key="2">
    <citation type="submission" date="2025-08" db="UniProtKB">
        <authorList>
            <consortium name="Ensembl"/>
        </authorList>
    </citation>
    <scope>IDENTIFICATION</scope>
</reference>
<evidence type="ECO:0000313" key="1">
    <source>
        <dbReference type="Ensembl" id="ENSCUSP00005009607.1"/>
    </source>
</evidence>
<reference evidence="1" key="3">
    <citation type="submission" date="2025-09" db="UniProtKB">
        <authorList>
            <consortium name="Ensembl"/>
        </authorList>
    </citation>
    <scope>IDENTIFICATION</scope>
</reference>
<name>A0A8C3UA87_CATUS</name>
<protein>
    <submittedName>
        <fullName evidence="1">Uncharacterized protein</fullName>
    </submittedName>
</protein>
<sequence length="75" mass="8474">MAVIDTNLTSDQNQIKSLVPCSWGADCTLKKHFHQEWIAAFQSVMLCIFTPCRRTALTLLHLLELKAVNLLDDTT</sequence>
<proteinExistence type="predicted"/>
<reference evidence="1" key="1">
    <citation type="submission" date="2020-10" db="EMBL/GenBank/DDBJ databases">
        <title>Catharus ustulatus (Swainson's thrush) genome, bCatUst1, primary haplotype v2.</title>
        <authorList>
            <person name="Delmore K."/>
            <person name="Vafadar M."/>
            <person name="Formenti G."/>
            <person name="Chow W."/>
            <person name="Pelan S."/>
            <person name="Howe K."/>
            <person name="Rhie A."/>
            <person name="Mountcastle J."/>
            <person name="Haase B."/>
            <person name="Fedrigo O."/>
            <person name="Jarvis E.D."/>
        </authorList>
    </citation>
    <scope>NUCLEOTIDE SEQUENCE [LARGE SCALE GENOMIC DNA]</scope>
</reference>
<keyword evidence="2" id="KW-1185">Reference proteome</keyword>
<dbReference type="Ensembl" id="ENSCUST00005009998.1">
    <property type="protein sequence ID" value="ENSCUSP00005009607.1"/>
    <property type="gene ID" value="ENSCUSG00005006131.1"/>
</dbReference>
<evidence type="ECO:0000313" key="2">
    <source>
        <dbReference type="Proteomes" id="UP000694563"/>
    </source>
</evidence>
<dbReference type="AlphaFoldDB" id="A0A8C3UA87"/>
<accession>A0A8C3UA87</accession>
<dbReference type="Proteomes" id="UP000694563">
    <property type="component" value="Chromosome 13"/>
</dbReference>